<evidence type="ECO:0000256" key="2">
    <source>
        <dbReference type="ARBA" id="ARBA00011738"/>
    </source>
</evidence>
<dbReference type="InterPro" id="IPR058535">
    <property type="entry name" value="MafB19-deam"/>
</dbReference>
<dbReference type="InterPro" id="IPR016192">
    <property type="entry name" value="APOBEC/CMP_deaminase_Zn-bd"/>
</dbReference>
<dbReference type="GO" id="GO:0002100">
    <property type="term" value="P:tRNA wobble adenosine to inosine editing"/>
    <property type="evidence" value="ECO:0007669"/>
    <property type="project" value="UniProtKB-UniRule"/>
</dbReference>
<dbReference type="GO" id="GO:0008270">
    <property type="term" value="F:zinc ion binding"/>
    <property type="evidence" value="ECO:0007669"/>
    <property type="project" value="UniProtKB-UniRule"/>
</dbReference>
<organism evidence="10 11">
    <name type="scientific">candidate division TA06 bacterium</name>
    <dbReference type="NCBI Taxonomy" id="2250710"/>
    <lineage>
        <taxon>Bacteria</taxon>
        <taxon>Bacteria division TA06</taxon>
    </lineage>
</organism>
<evidence type="ECO:0000256" key="3">
    <source>
        <dbReference type="ARBA" id="ARBA00022694"/>
    </source>
</evidence>
<evidence type="ECO:0000256" key="7">
    <source>
        <dbReference type="ARBA" id="ARBA00048045"/>
    </source>
</evidence>
<keyword evidence="3 8" id="KW-0819">tRNA processing</keyword>
<keyword evidence="4 8" id="KW-0479">Metal-binding</keyword>
<feature type="binding site" evidence="8">
    <location>
        <position position="76"/>
    </location>
    <ligand>
        <name>Zn(2+)</name>
        <dbReference type="ChEBI" id="CHEBI:29105"/>
        <note>catalytic</note>
    </ligand>
</feature>
<dbReference type="GO" id="GO:0052717">
    <property type="term" value="F:tRNA-specific adenosine-34 deaminase activity"/>
    <property type="evidence" value="ECO:0007669"/>
    <property type="project" value="UniProtKB-UniRule"/>
</dbReference>
<dbReference type="PROSITE" id="PS51747">
    <property type="entry name" value="CYT_DCMP_DEAMINASES_2"/>
    <property type="match status" value="1"/>
</dbReference>
<protein>
    <recommendedName>
        <fullName evidence="8">tRNA-specific adenosine deaminase</fullName>
        <ecNumber evidence="8">3.5.4.33</ecNumber>
    </recommendedName>
</protein>
<evidence type="ECO:0000256" key="6">
    <source>
        <dbReference type="ARBA" id="ARBA00022833"/>
    </source>
</evidence>
<comment type="cofactor">
    <cofactor evidence="8">
        <name>Zn(2+)</name>
        <dbReference type="ChEBI" id="CHEBI:29105"/>
    </cofactor>
    <text evidence="8">Binds 1 zinc ion per subunit.</text>
</comment>
<sequence length="151" mass="16742">MQRALKLAQKAALNNEVPVGAVVVYSGRIVGRGWNQVETKQDASRHAEIIALAQAAKKLGRWRLTGCTLYVTLEPCTMCAGAMALARIDRLVFAAVDPKAGACGSAFNIAGDRRLNHRIEIKSGVLREESSKLLKDFFKEKRKNFDFQRRP</sequence>
<comment type="subunit">
    <text evidence="2 8">Homodimer.</text>
</comment>
<proteinExistence type="inferred from homology"/>
<dbReference type="InterPro" id="IPR002125">
    <property type="entry name" value="CMP_dCMP_dom"/>
</dbReference>
<dbReference type="HAMAP" id="MF_00972">
    <property type="entry name" value="tRNA_aden_deaminase"/>
    <property type="match status" value="1"/>
</dbReference>
<feature type="domain" description="CMP/dCMP-type deaminase" evidence="9">
    <location>
        <begin position="1"/>
        <end position="114"/>
    </location>
</feature>
<dbReference type="FunFam" id="3.40.140.10:FF:000005">
    <property type="entry name" value="tRNA-specific adenosine deaminase"/>
    <property type="match status" value="1"/>
</dbReference>
<feature type="binding site" evidence="8">
    <location>
        <position position="79"/>
    </location>
    <ligand>
        <name>Zn(2+)</name>
        <dbReference type="ChEBI" id="CHEBI:29105"/>
        <note>catalytic</note>
    </ligand>
</feature>
<name>A0A933MIR6_UNCT6</name>
<comment type="function">
    <text evidence="8">Catalyzes the deamination of adenosine to inosine at the wobble position 34 of tRNA(Arg2).</text>
</comment>
<dbReference type="InterPro" id="IPR028883">
    <property type="entry name" value="tRNA_aden_deaminase"/>
</dbReference>
<comment type="similarity">
    <text evidence="1">Belongs to the cytidine and deoxycytidylate deaminase family. ADAT2 subfamily.</text>
</comment>
<evidence type="ECO:0000256" key="8">
    <source>
        <dbReference type="HAMAP-Rule" id="MF_00972"/>
    </source>
</evidence>
<dbReference type="Proteomes" id="UP000736328">
    <property type="component" value="Unassembled WGS sequence"/>
</dbReference>
<dbReference type="PROSITE" id="PS00903">
    <property type="entry name" value="CYT_DCMP_DEAMINASES_1"/>
    <property type="match status" value="1"/>
</dbReference>
<keyword evidence="6 8" id="KW-0862">Zinc</keyword>
<evidence type="ECO:0000256" key="1">
    <source>
        <dbReference type="ARBA" id="ARBA00010669"/>
    </source>
</evidence>
<evidence type="ECO:0000313" key="11">
    <source>
        <dbReference type="Proteomes" id="UP000736328"/>
    </source>
</evidence>
<accession>A0A933MIR6</accession>
<gene>
    <name evidence="8" type="primary">tadA</name>
    <name evidence="10" type="ORF">HY768_09310</name>
</gene>
<dbReference type="Pfam" id="PF14437">
    <property type="entry name" value="MafB19-deam"/>
    <property type="match status" value="1"/>
</dbReference>
<reference evidence="10" key="1">
    <citation type="submission" date="2020-07" db="EMBL/GenBank/DDBJ databases">
        <title>Huge and variable diversity of episymbiotic CPR bacteria and DPANN archaea in groundwater ecosystems.</title>
        <authorList>
            <person name="He C.Y."/>
            <person name="Keren R."/>
            <person name="Whittaker M."/>
            <person name="Farag I.F."/>
            <person name="Doudna J."/>
            <person name="Cate J.H.D."/>
            <person name="Banfield J.F."/>
        </authorList>
    </citation>
    <scope>NUCLEOTIDE SEQUENCE</scope>
    <source>
        <strain evidence="10">NC_groundwater_1520_Pr4_B-0.1um_53_5</strain>
    </source>
</reference>
<dbReference type="AlphaFoldDB" id="A0A933MIR6"/>
<feature type="binding site" evidence="8">
    <location>
        <position position="46"/>
    </location>
    <ligand>
        <name>Zn(2+)</name>
        <dbReference type="ChEBI" id="CHEBI:29105"/>
        <note>catalytic</note>
    </ligand>
</feature>
<dbReference type="SUPFAM" id="SSF53927">
    <property type="entry name" value="Cytidine deaminase-like"/>
    <property type="match status" value="1"/>
</dbReference>
<dbReference type="CDD" id="cd01285">
    <property type="entry name" value="nucleoside_deaminase"/>
    <property type="match status" value="1"/>
</dbReference>
<dbReference type="PANTHER" id="PTHR11079:SF202">
    <property type="entry name" value="TRNA-SPECIFIC ADENOSINE DEAMINASE"/>
    <property type="match status" value="1"/>
</dbReference>
<evidence type="ECO:0000313" key="10">
    <source>
        <dbReference type="EMBL" id="MBI4727397.1"/>
    </source>
</evidence>
<keyword evidence="5 8" id="KW-0378">Hydrolase</keyword>
<dbReference type="EC" id="3.5.4.33" evidence="8"/>
<feature type="active site" description="Proton donor" evidence="8">
    <location>
        <position position="48"/>
    </location>
</feature>
<comment type="caution">
    <text evidence="10">The sequence shown here is derived from an EMBL/GenBank/DDBJ whole genome shotgun (WGS) entry which is preliminary data.</text>
</comment>
<comment type="catalytic activity">
    <reaction evidence="7 8">
        <text>adenosine(34) in tRNA + H2O + H(+) = inosine(34) in tRNA + NH4(+)</text>
        <dbReference type="Rhea" id="RHEA:43168"/>
        <dbReference type="Rhea" id="RHEA-COMP:10373"/>
        <dbReference type="Rhea" id="RHEA-COMP:10374"/>
        <dbReference type="ChEBI" id="CHEBI:15377"/>
        <dbReference type="ChEBI" id="CHEBI:15378"/>
        <dbReference type="ChEBI" id="CHEBI:28938"/>
        <dbReference type="ChEBI" id="CHEBI:74411"/>
        <dbReference type="ChEBI" id="CHEBI:82852"/>
        <dbReference type="EC" id="3.5.4.33"/>
    </reaction>
</comment>
<dbReference type="PANTHER" id="PTHR11079">
    <property type="entry name" value="CYTOSINE DEAMINASE FAMILY MEMBER"/>
    <property type="match status" value="1"/>
</dbReference>
<evidence type="ECO:0000256" key="4">
    <source>
        <dbReference type="ARBA" id="ARBA00022723"/>
    </source>
</evidence>
<evidence type="ECO:0000259" key="9">
    <source>
        <dbReference type="PROSITE" id="PS51747"/>
    </source>
</evidence>
<evidence type="ECO:0000256" key="5">
    <source>
        <dbReference type="ARBA" id="ARBA00022801"/>
    </source>
</evidence>
<dbReference type="NCBIfam" id="NF008113">
    <property type="entry name" value="PRK10860.1"/>
    <property type="match status" value="1"/>
</dbReference>
<dbReference type="EMBL" id="JACQXR010000122">
    <property type="protein sequence ID" value="MBI4727397.1"/>
    <property type="molecule type" value="Genomic_DNA"/>
</dbReference>
<dbReference type="InterPro" id="IPR016193">
    <property type="entry name" value="Cytidine_deaminase-like"/>
</dbReference>
<dbReference type="Gene3D" id="3.40.140.10">
    <property type="entry name" value="Cytidine Deaminase, domain 2"/>
    <property type="match status" value="1"/>
</dbReference>